<comment type="caution">
    <text evidence="1">The sequence shown here is derived from an EMBL/GenBank/DDBJ whole genome shotgun (WGS) entry which is preliminary data.</text>
</comment>
<dbReference type="RefSeq" id="WP_216009044.1">
    <property type="nucleotide sequence ID" value="NZ_JAHKPV010000021.1"/>
</dbReference>
<reference evidence="1 2" key="1">
    <citation type="submission" date="2021-05" db="EMBL/GenBank/DDBJ databases">
        <title>Draft genomes of bacteria isolated from model marine particles.</title>
        <authorList>
            <person name="Datta M.S."/>
            <person name="Schwartzman J.A."/>
            <person name="Enke T.N."/>
            <person name="Saavedra J."/>
            <person name="Cermak N."/>
            <person name="Cordero O.X."/>
        </authorList>
    </citation>
    <scope>NUCLEOTIDE SEQUENCE [LARGE SCALE GENOMIC DNA]</scope>
    <source>
        <strain evidence="1 2">D2M19</strain>
    </source>
</reference>
<dbReference type="EMBL" id="JAHKPV010000021">
    <property type="protein sequence ID" value="MBU2875236.1"/>
    <property type="molecule type" value="Genomic_DNA"/>
</dbReference>
<protein>
    <submittedName>
        <fullName evidence="1">Uncharacterized protein</fullName>
    </submittedName>
</protein>
<dbReference type="Proteomes" id="UP000753376">
    <property type="component" value="Unassembled WGS sequence"/>
</dbReference>
<evidence type="ECO:0000313" key="2">
    <source>
        <dbReference type="Proteomes" id="UP000753376"/>
    </source>
</evidence>
<proteinExistence type="predicted"/>
<name>A0ABS6AB28_9GAMM</name>
<sequence>MTNLRSRLKIGITTSLLALWVVPCFADVVLEERFDSHPDWHSGLLENDSPFISGSPDRGQHSFDGATLPDGWFSIRQTPQWSPSNGYPDGHESIEVLAANAEKSRGGTGKSFVKWRDSSTVTGGAWSSDGIAMFYLPESGSVPPDGLTELYVEFYITFSNEMIASYYADAVGSAKLFRVLHWAGNRDEVYSYFDESNKPDFIWGAGSSNVDYGFRNGLAMLTKGDHLDPNKMVGIPYGYPFQRSQLSLSYTQKALEGMGVNGADAVLPDKKNGGLITSGPAALDQVFGNETNWTKVAFYLKMNSAPGVYDGVLMQWIDDNRIFTNKTVAWIQPGYPMVKWNSVLIGGNDFFSARPNEERYQEWWAIDDLVIRHDIPAHLETNQISPPKPPLLDVE</sequence>
<keyword evidence="2" id="KW-1185">Reference proteome</keyword>
<organism evidence="1 2">
    <name type="scientific">Marinobacter salexigens</name>
    <dbReference type="NCBI Taxonomy" id="1925763"/>
    <lineage>
        <taxon>Bacteria</taxon>
        <taxon>Pseudomonadati</taxon>
        <taxon>Pseudomonadota</taxon>
        <taxon>Gammaproteobacteria</taxon>
        <taxon>Pseudomonadales</taxon>
        <taxon>Marinobacteraceae</taxon>
        <taxon>Marinobacter</taxon>
    </lineage>
</organism>
<accession>A0ABS6AB28</accession>
<evidence type="ECO:0000313" key="1">
    <source>
        <dbReference type="EMBL" id="MBU2875236.1"/>
    </source>
</evidence>
<gene>
    <name evidence="1" type="ORF">KO508_14620</name>
</gene>